<keyword evidence="2" id="KW-1185">Reference proteome</keyword>
<dbReference type="Proteomes" id="UP001497516">
    <property type="component" value="Chromosome 1"/>
</dbReference>
<dbReference type="AlphaFoldDB" id="A0AAV2CJ36"/>
<proteinExistence type="predicted"/>
<reference evidence="1 2" key="1">
    <citation type="submission" date="2024-04" db="EMBL/GenBank/DDBJ databases">
        <authorList>
            <person name="Fracassetti M."/>
        </authorList>
    </citation>
    <scope>NUCLEOTIDE SEQUENCE [LARGE SCALE GENOMIC DNA]</scope>
</reference>
<organism evidence="1 2">
    <name type="scientific">Linum trigynum</name>
    <dbReference type="NCBI Taxonomy" id="586398"/>
    <lineage>
        <taxon>Eukaryota</taxon>
        <taxon>Viridiplantae</taxon>
        <taxon>Streptophyta</taxon>
        <taxon>Embryophyta</taxon>
        <taxon>Tracheophyta</taxon>
        <taxon>Spermatophyta</taxon>
        <taxon>Magnoliopsida</taxon>
        <taxon>eudicotyledons</taxon>
        <taxon>Gunneridae</taxon>
        <taxon>Pentapetalae</taxon>
        <taxon>rosids</taxon>
        <taxon>fabids</taxon>
        <taxon>Malpighiales</taxon>
        <taxon>Linaceae</taxon>
        <taxon>Linum</taxon>
    </lineage>
</organism>
<accession>A0AAV2CJ36</accession>
<evidence type="ECO:0000313" key="2">
    <source>
        <dbReference type="Proteomes" id="UP001497516"/>
    </source>
</evidence>
<evidence type="ECO:0000313" key="1">
    <source>
        <dbReference type="EMBL" id="CAL1356201.1"/>
    </source>
</evidence>
<protein>
    <submittedName>
        <fullName evidence="1">Uncharacterized protein</fullName>
    </submittedName>
</protein>
<dbReference type="EMBL" id="OZ034813">
    <property type="protein sequence ID" value="CAL1356201.1"/>
    <property type="molecule type" value="Genomic_DNA"/>
</dbReference>
<gene>
    <name evidence="1" type="ORF">LTRI10_LOCUS3917</name>
</gene>
<name>A0AAV2CJ36_9ROSI</name>
<sequence length="140" mass="16350">MSTTPGFSRNREYVVQLDDVGVQFVSKERVSVHLQIRAGLAEELQHWAENWLEKLLSERTRRRRVRVLERVESDWGRDLDGEMEVGSRFTDGKRRRFSAPTRLRRMASSRRRRACKSTTTVIPNPASEHDLVGIENFHTT</sequence>